<reference evidence="4" key="1">
    <citation type="journal article" date="2020" name="Mol. Plant Microbe">
        <title>Rhizobial microsymbionts of the narrowly endemic Oxytropis species growing in Kamchatka are characterized by significant genetic diversity and possess a set of genes that are associated with T3SS and T6SS secretion systems and can affect the development of symbiosis.</title>
        <authorList>
            <person name="Safronova V."/>
            <person name="Guro P."/>
            <person name="Sazanova A."/>
            <person name="Kuznetsova I."/>
            <person name="Belimov A."/>
            <person name="Yakubov V."/>
            <person name="Chirak E."/>
            <person name="Afonin A."/>
            <person name="Gogolev Y."/>
            <person name="Andronov E."/>
            <person name="Tikhonovich I."/>
        </authorList>
    </citation>
    <scope>NUCLEOTIDE SEQUENCE [LARGE SCALE GENOMIC DNA]</scope>
    <source>
        <strain evidence="4">RCAM0610</strain>
        <plasmid evidence="4">p_1</plasmid>
    </source>
</reference>
<dbReference type="InterPro" id="IPR052350">
    <property type="entry name" value="Metallo-dep_Lactonases"/>
</dbReference>
<evidence type="ECO:0000259" key="2">
    <source>
        <dbReference type="Pfam" id="PF04909"/>
    </source>
</evidence>
<accession>A0A7G6RP29</accession>
<dbReference type="PANTHER" id="PTHR43569:SF1">
    <property type="entry name" value="BLL3371 PROTEIN"/>
    <property type="match status" value="1"/>
</dbReference>
<proteinExistence type="inferred from homology"/>
<organism evidence="3 4">
    <name type="scientific">Rhizobium leguminosarum bv. viciae</name>
    <dbReference type="NCBI Taxonomy" id="387"/>
    <lineage>
        <taxon>Bacteria</taxon>
        <taxon>Pseudomonadati</taxon>
        <taxon>Pseudomonadota</taxon>
        <taxon>Alphaproteobacteria</taxon>
        <taxon>Hyphomicrobiales</taxon>
        <taxon>Rhizobiaceae</taxon>
        <taxon>Rhizobium/Agrobacterium group</taxon>
        <taxon>Rhizobium</taxon>
    </lineage>
</organism>
<dbReference type="AlphaFoldDB" id="A0A7G6RP29"/>
<dbReference type="InterPro" id="IPR006680">
    <property type="entry name" value="Amidohydro-rel"/>
</dbReference>
<protein>
    <submittedName>
        <fullName evidence="3">Amidohydrolase family protein</fullName>
    </submittedName>
</protein>
<keyword evidence="3" id="KW-0378">Hydrolase</keyword>
<dbReference type="Proteomes" id="UP000515518">
    <property type="component" value="Plasmid p_1"/>
</dbReference>
<gene>
    <name evidence="3" type="ORF">HB770_34515</name>
</gene>
<dbReference type="Pfam" id="PF04909">
    <property type="entry name" value="Amidohydro_2"/>
    <property type="match status" value="1"/>
</dbReference>
<evidence type="ECO:0000313" key="3">
    <source>
        <dbReference type="EMBL" id="QND44011.1"/>
    </source>
</evidence>
<feature type="domain" description="Amidohydrolase-related" evidence="2">
    <location>
        <begin position="32"/>
        <end position="348"/>
    </location>
</feature>
<dbReference type="Gene3D" id="3.20.20.140">
    <property type="entry name" value="Metal-dependent hydrolases"/>
    <property type="match status" value="1"/>
</dbReference>
<keyword evidence="3" id="KW-0614">Plasmid</keyword>
<name>A0A7G6RP29_RHILV</name>
<dbReference type="EMBL" id="CP050552">
    <property type="protein sequence ID" value="QND44011.1"/>
    <property type="molecule type" value="Genomic_DNA"/>
</dbReference>
<evidence type="ECO:0000256" key="1">
    <source>
        <dbReference type="ARBA" id="ARBA00038310"/>
    </source>
</evidence>
<sequence>MSNNGKRSHIPIRPFWLATCQEEALQPGQRIIDAHHHLFDRPGWRYLLDDLLVDIGEGHNVQATVYVQGRAMLRTDGPDIMRPIGETEFANGVAAMSESGSYGDVRVCAGIVGFADLLRGDAVRPVLEAHLAAVSAFGEGPGRFRGIRHIAVWDPDPAMVNPAYQPTENMLESAAFRTGFAHLSPLGLSFDAWLLFHQIPHLARLARAFPETQIVLDHCGGIAGIGAYAGKRDEVFSVWSAGISDLAKCPNVMVKLGGLGLGLSGFGFEQQPVAPSSAQLAATWRPYMETVLDAFGTDRCMFESNFPMDKGSYSYSNGWNAMKRIAENFNQTEKDDLFWRSAARFYRLPVDAGMDSARHAKADI</sequence>
<evidence type="ECO:0000313" key="4">
    <source>
        <dbReference type="Proteomes" id="UP000515518"/>
    </source>
</evidence>
<dbReference type="PANTHER" id="PTHR43569">
    <property type="entry name" value="AMIDOHYDROLASE"/>
    <property type="match status" value="1"/>
</dbReference>
<geneLocation type="plasmid" evidence="3 4">
    <name>p_1</name>
</geneLocation>
<dbReference type="InterPro" id="IPR032466">
    <property type="entry name" value="Metal_Hydrolase"/>
</dbReference>
<dbReference type="SUPFAM" id="SSF51556">
    <property type="entry name" value="Metallo-dependent hydrolases"/>
    <property type="match status" value="1"/>
</dbReference>
<comment type="similarity">
    <text evidence="1">Belongs to the metallo-dependent hydrolases superfamily.</text>
</comment>
<dbReference type="GO" id="GO:0016787">
    <property type="term" value="F:hydrolase activity"/>
    <property type="evidence" value="ECO:0007669"/>
    <property type="project" value="UniProtKB-KW"/>
</dbReference>